<dbReference type="InterPro" id="IPR037523">
    <property type="entry name" value="VOC_core"/>
</dbReference>
<dbReference type="GO" id="GO:0004493">
    <property type="term" value="F:methylmalonyl-CoA epimerase activity"/>
    <property type="evidence" value="ECO:0007669"/>
    <property type="project" value="TreeGrafter"/>
</dbReference>
<proteinExistence type="predicted"/>
<dbReference type="InterPro" id="IPR004360">
    <property type="entry name" value="Glyas_Fos-R_dOase_dom"/>
</dbReference>
<protein>
    <submittedName>
        <fullName evidence="3">Catechol 2,3-dioxygenase</fullName>
    </submittedName>
</protein>
<dbReference type="PROSITE" id="PS51819">
    <property type="entry name" value="VOC"/>
    <property type="match status" value="1"/>
</dbReference>
<keyword evidence="3" id="KW-0223">Dioxygenase</keyword>
<keyword evidence="1" id="KW-0479">Metal-binding</keyword>
<dbReference type="Pfam" id="PF00903">
    <property type="entry name" value="Glyoxalase"/>
    <property type="match status" value="1"/>
</dbReference>
<dbReference type="SUPFAM" id="SSF54593">
    <property type="entry name" value="Glyoxalase/Bleomycin resistance protein/Dihydroxybiphenyl dioxygenase"/>
    <property type="match status" value="1"/>
</dbReference>
<organism evidence="3 4">
    <name type="scientific">Bradyrhizobium canariense</name>
    <dbReference type="NCBI Taxonomy" id="255045"/>
    <lineage>
        <taxon>Bacteria</taxon>
        <taxon>Pseudomonadati</taxon>
        <taxon>Pseudomonadota</taxon>
        <taxon>Alphaproteobacteria</taxon>
        <taxon>Hyphomicrobiales</taxon>
        <taxon>Nitrobacteraceae</taxon>
        <taxon>Bradyrhizobium</taxon>
    </lineage>
</organism>
<dbReference type="PANTHER" id="PTHR43048">
    <property type="entry name" value="METHYLMALONYL-COA EPIMERASE"/>
    <property type="match status" value="1"/>
</dbReference>
<evidence type="ECO:0000256" key="1">
    <source>
        <dbReference type="ARBA" id="ARBA00022723"/>
    </source>
</evidence>
<dbReference type="EMBL" id="LT629750">
    <property type="protein sequence ID" value="SDT58052.1"/>
    <property type="molecule type" value="Genomic_DNA"/>
</dbReference>
<sequence length="145" mass="15364">MEKVVFDHTGFITPSLEGSVRFWSEVMGFDPKPSVERKGDWVAPFTGVPGAELKIAHLFGHGTHLEFIEFGAAGGAAGEPRANNAGTGHVCFKVQDLDATVERILAGGGKLAGRITTITEGAAAGIRGLYLRDPFGVLIELLESK</sequence>
<accession>A0A1H2BJ40</accession>
<dbReference type="GO" id="GO:0046491">
    <property type="term" value="P:L-methylmalonyl-CoA metabolic process"/>
    <property type="evidence" value="ECO:0007669"/>
    <property type="project" value="TreeGrafter"/>
</dbReference>
<keyword evidence="4" id="KW-1185">Reference proteome</keyword>
<dbReference type="GO" id="GO:0051213">
    <property type="term" value="F:dioxygenase activity"/>
    <property type="evidence" value="ECO:0007669"/>
    <property type="project" value="UniProtKB-KW"/>
</dbReference>
<dbReference type="PANTHER" id="PTHR43048:SF5">
    <property type="entry name" value="BLR5325 PROTEIN"/>
    <property type="match status" value="1"/>
</dbReference>
<reference evidence="4" key="1">
    <citation type="submission" date="2016-10" db="EMBL/GenBank/DDBJ databases">
        <authorList>
            <person name="Varghese N."/>
            <person name="Submissions S."/>
        </authorList>
    </citation>
    <scope>NUCLEOTIDE SEQUENCE [LARGE SCALE GENOMIC DNA]</scope>
    <source>
        <strain evidence="4">GAS369</strain>
    </source>
</reference>
<dbReference type="Proteomes" id="UP000243904">
    <property type="component" value="Chromosome I"/>
</dbReference>
<keyword evidence="3" id="KW-0560">Oxidoreductase</keyword>
<evidence type="ECO:0000313" key="3">
    <source>
        <dbReference type="EMBL" id="SDT58052.1"/>
    </source>
</evidence>
<dbReference type="InterPro" id="IPR051785">
    <property type="entry name" value="MMCE/EMCE_epimerase"/>
</dbReference>
<evidence type="ECO:0000313" key="4">
    <source>
        <dbReference type="Proteomes" id="UP000243904"/>
    </source>
</evidence>
<dbReference type="GO" id="GO:0046872">
    <property type="term" value="F:metal ion binding"/>
    <property type="evidence" value="ECO:0007669"/>
    <property type="project" value="UniProtKB-KW"/>
</dbReference>
<dbReference type="AlphaFoldDB" id="A0A1H2BJ40"/>
<name>A0A1H2BJ40_9BRAD</name>
<dbReference type="RefSeq" id="WP_100383215.1">
    <property type="nucleotide sequence ID" value="NZ_LT629750.1"/>
</dbReference>
<evidence type="ECO:0000259" key="2">
    <source>
        <dbReference type="PROSITE" id="PS51819"/>
    </source>
</evidence>
<dbReference type="InterPro" id="IPR029068">
    <property type="entry name" value="Glyas_Bleomycin-R_OHBP_Dase"/>
</dbReference>
<gene>
    <name evidence="3" type="ORF">SAMN05444158_7218</name>
</gene>
<dbReference type="Gene3D" id="3.10.180.10">
    <property type="entry name" value="2,3-Dihydroxybiphenyl 1,2-Dioxygenase, domain 1"/>
    <property type="match status" value="1"/>
</dbReference>
<feature type="domain" description="VOC" evidence="2">
    <location>
        <begin position="5"/>
        <end position="144"/>
    </location>
</feature>